<proteinExistence type="inferred from homology"/>
<dbReference type="Proteomes" id="UP000477911">
    <property type="component" value="Unassembled WGS sequence"/>
</dbReference>
<dbReference type="Pfam" id="PF08352">
    <property type="entry name" value="oligo_HPY"/>
    <property type="match status" value="1"/>
</dbReference>
<dbReference type="SUPFAM" id="SSF52540">
    <property type="entry name" value="P-loop containing nucleoside triphosphate hydrolases"/>
    <property type="match status" value="2"/>
</dbReference>
<dbReference type="EMBL" id="WUMU01000015">
    <property type="protein sequence ID" value="MXN18838.1"/>
    <property type="molecule type" value="Genomic_DNA"/>
</dbReference>
<evidence type="ECO:0000259" key="6">
    <source>
        <dbReference type="PROSITE" id="PS50893"/>
    </source>
</evidence>
<keyword evidence="3" id="KW-0813">Transport</keyword>
<feature type="domain" description="ABC transporter" evidence="6">
    <location>
        <begin position="7"/>
        <end position="258"/>
    </location>
</feature>
<dbReference type="AlphaFoldDB" id="A0A6L7G5S5"/>
<comment type="subcellular location">
    <subcellularLocation>
        <location evidence="1">Cell inner membrane</location>
        <topology evidence="1">Peripheral membrane protein</topology>
    </subcellularLocation>
</comment>
<dbReference type="InterPro" id="IPR003439">
    <property type="entry name" value="ABC_transporter-like_ATP-bd"/>
</dbReference>
<dbReference type="Pfam" id="PF00005">
    <property type="entry name" value="ABC_tran"/>
    <property type="match status" value="2"/>
</dbReference>
<dbReference type="InterPro" id="IPR050319">
    <property type="entry name" value="ABC_transp_ATP-bind"/>
</dbReference>
<dbReference type="PROSITE" id="PS50893">
    <property type="entry name" value="ABC_TRANSPORTER_2"/>
    <property type="match status" value="2"/>
</dbReference>
<protein>
    <submittedName>
        <fullName evidence="7">Dipeptide ABC transporter ATP-binding protein</fullName>
    </submittedName>
</protein>
<dbReference type="SMART" id="SM00382">
    <property type="entry name" value="AAA"/>
    <property type="match status" value="2"/>
</dbReference>
<dbReference type="PANTHER" id="PTHR43776:SF7">
    <property type="entry name" value="D,D-DIPEPTIDE TRANSPORT ATP-BINDING PROTEIN DDPF-RELATED"/>
    <property type="match status" value="1"/>
</dbReference>
<dbReference type="PROSITE" id="PS00211">
    <property type="entry name" value="ABC_TRANSPORTER_1"/>
    <property type="match status" value="2"/>
</dbReference>
<dbReference type="NCBIfam" id="NF008453">
    <property type="entry name" value="PRK11308.1"/>
    <property type="match status" value="2"/>
</dbReference>
<sequence>MMTKELLKVTDLSIANVGPATPRPILKNLSLSVAESETLAILGRSGAGKSVLGRALMGWVDAPLGVTSGRITLEGQDVLGANPDALRRIRGTGIGYVGADPTRVFDPTLPVGRQIADKYRAVRPEVSAKEAMERVHELFSLVRIPEARHRMAELPSKYSGGMIQRAAIVDAMIGETKLVIADNVTQPLDVTVAAQIIRLFQDLRERLGTAFLFITSSVPTIKDFADRIVVMDQGEIVEEGPTPQLLAAPRTEASEKLIAQSPRIWGTTAPESLSAEDIRDMPPALSITALRRTYKVPRKDKLFGSVFVQAVRGADFDVYPGESLAIVGESGCGKSTLMRLLTWLEEPDDGSVQFHGKNVGSFTARERFDLRAQLQLVLQDPYGSIPAHWTIGRTISESLRLHSPLKGKARRARVEETMAEVGLDPALYDKLPSGLSAGQRQRINVARAIVLEPTVLLLDETFSALDPMEQTPLIELFRKLQRERSITCIFISHDLALVRRVASRVAVMYLGRIVEIGSNHNVFSRPLHPYTRALLSAAPTIEDSPYDPNECLVDGEPPSPIRLPKGCAFADRCPVAQEACMSSDPELMRASERSRVACHFPLAALEPASVKDAAHVG</sequence>
<comment type="caution">
    <text evidence="7">The sequence shown here is derived from an EMBL/GenBank/DDBJ whole genome shotgun (WGS) entry which is preliminary data.</text>
</comment>
<evidence type="ECO:0000256" key="3">
    <source>
        <dbReference type="ARBA" id="ARBA00022448"/>
    </source>
</evidence>
<dbReference type="InterPro" id="IPR003593">
    <property type="entry name" value="AAA+_ATPase"/>
</dbReference>
<evidence type="ECO:0000256" key="4">
    <source>
        <dbReference type="ARBA" id="ARBA00022741"/>
    </source>
</evidence>
<dbReference type="InterPro" id="IPR027417">
    <property type="entry name" value="P-loop_NTPase"/>
</dbReference>
<dbReference type="PANTHER" id="PTHR43776">
    <property type="entry name" value="TRANSPORT ATP-BINDING PROTEIN"/>
    <property type="match status" value="1"/>
</dbReference>
<organism evidence="7 8">
    <name type="scientific">Pseudooceanicola albus</name>
    <dbReference type="NCBI Taxonomy" id="2692189"/>
    <lineage>
        <taxon>Bacteria</taxon>
        <taxon>Pseudomonadati</taxon>
        <taxon>Pseudomonadota</taxon>
        <taxon>Alphaproteobacteria</taxon>
        <taxon>Rhodobacterales</taxon>
        <taxon>Paracoccaceae</taxon>
        <taxon>Pseudooceanicola</taxon>
    </lineage>
</organism>
<dbReference type="NCBIfam" id="TIGR01727">
    <property type="entry name" value="oligo_HPY"/>
    <property type="match status" value="1"/>
</dbReference>
<accession>A0A6L7G5S5</accession>
<comment type="similarity">
    <text evidence="2">Belongs to the ABC transporter superfamily.</text>
</comment>
<gene>
    <name evidence="7" type="ORF">GR170_13390</name>
</gene>
<feature type="domain" description="ABC transporter" evidence="6">
    <location>
        <begin position="291"/>
        <end position="535"/>
    </location>
</feature>
<dbReference type="Gene3D" id="3.40.50.300">
    <property type="entry name" value="P-loop containing nucleotide triphosphate hydrolases"/>
    <property type="match status" value="2"/>
</dbReference>
<keyword evidence="4" id="KW-0547">Nucleotide-binding</keyword>
<dbReference type="GO" id="GO:0005886">
    <property type="term" value="C:plasma membrane"/>
    <property type="evidence" value="ECO:0007669"/>
    <property type="project" value="UniProtKB-SubCell"/>
</dbReference>
<dbReference type="GO" id="GO:0055085">
    <property type="term" value="P:transmembrane transport"/>
    <property type="evidence" value="ECO:0007669"/>
    <property type="project" value="UniProtKB-ARBA"/>
</dbReference>
<evidence type="ECO:0000256" key="2">
    <source>
        <dbReference type="ARBA" id="ARBA00005417"/>
    </source>
</evidence>
<dbReference type="GO" id="GO:0005524">
    <property type="term" value="F:ATP binding"/>
    <property type="evidence" value="ECO:0007669"/>
    <property type="project" value="UniProtKB-KW"/>
</dbReference>
<dbReference type="InterPro" id="IPR017871">
    <property type="entry name" value="ABC_transporter-like_CS"/>
</dbReference>
<dbReference type="GO" id="GO:0016887">
    <property type="term" value="F:ATP hydrolysis activity"/>
    <property type="evidence" value="ECO:0007669"/>
    <property type="project" value="InterPro"/>
</dbReference>
<evidence type="ECO:0000313" key="8">
    <source>
        <dbReference type="Proteomes" id="UP000477911"/>
    </source>
</evidence>
<keyword evidence="8" id="KW-1185">Reference proteome</keyword>
<dbReference type="InterPro" id="IPR013563">
    <property type="entry name" value="Oligopep_ABC_C"/>
</dbReference>
<evidence type="ECO:0000256" key="5">
    <source>
        <dbReference type="ARBA" id="ARBA00022840"/>
    </source>
</evidence>
<evidence type="ECO:0000256" key="1">
    <source>
        <dbReference type="ARBA" id="ARBA00004417"/>
    </source>
</evidence>
<evidence type="ECO:0000313" key="7">
    <source>
        <dbReference type="EMBL" id="MXN18838.1"/>
    </source>
</evidence>
<reference evidence="7 8" key="1">
    <citation type="submission" date="2019-12" db="EMBL/GenBank/DDBJ databases">
        <authorList>
            <person name="Li M."/>
        </authorList>
    </citation>
    <scope>NUCLEOTIDE SEQUENCE [LARGE SCALE GENOMIC DNA]</scope>
    <source>
        <strain evidence="7 8">GBMRC 2024</strain>
    </source>
</reference>
<keyword evidence="5 7" id="KW-0067">ATP-binding</keyword>
<dbReference type="GO" id="GO:0015833">
    <property type="term" value="P:peptide transport"/>
    <property type="evidence" value="ECO:0007669"/>
    <property type="project" value="InterPro"/>
</dbReference>
<name>A0A6L7G5S5_9RHOB</name>
<dbReference type="CDD" id="cd03257">
    <property type="entry name" value="ABC_NikE_OppD_transporters"/>
    <property type="match status" value="2"/>
</dbReference>